<accession>A0ABN8KNT8</accession>
<keyword evidence="2" id="KW-1185">Reference proteome</keyword>
<gene>
    <name evidence="1" type="ORF">BACCIP111895_02263</name>
</gene>
<name>A0ABN8KNT8_9BACI</name>
<proteinExistence type="predicted"/>
<dbReference type="RefSeq" id="WP_248735383.1">
    <property type="nucleotide sequence ID" value="NZ_CALBWS010000013.1"/>
</dbReference>
<organism evidence="1 2">
    <name type="scientific">Neobacillus rhizosphaerae</name>
    <dbReference type="NCBI Taxonomy" id="2880965"/>
    <lineage>
        <taxon>Bacteria</taxon>
        <taxon>Bacillati</taxon>
        <taxon>Bacillota</taxon>
        <taxon>Bacilli</taxon>
        <taxon>Bacillales</taxon>
        <taxon>Bacillaceae</taxon>
        <taxon>Neobacillus</taxon>
    </lineage>
</organism>
<evidence type="ECO:0000313" key="1">
    <source>
        <dbReference type="EMBL" id="CAH2715079.1"/>
    </source>
</evidence>
<evidence type="ECO:0000313" key="2">
    <source>
        <dbReference type="Proteomes" id="UP000838308"/>
    </source>
</evidence>
<dbReference type="InterPro" id="IPR046905">
    <property type="entry name" value="ABC-3C_MC1"/>
</dbReference>
<reference evidence="1" key="1">
    <citation type="submission" date="2022-04" db="EMBL/GenBank/DDBJ databases">
        <authorList>
            <person name="Criscuolo A."/>
        </authorList>
    </citation>
    <scope>NUCLEOTIDE SEQUENCE</scope>
    <source>
        <strain evidence="1">CIP111895</strain>
    </source>
</reference>
<sequence>MYNLINSIFKEAEFEMNERINLRGNFSANFSFLTRTNNNKFDFYLVANFKEGEVNLDSLKEQLDQCFESILEEMNVTGIDKNLSFLLLLETESINYSKEQIRYIYNLEEDPYDFKKYVLTYTQSQVEALERHLKEKTEVPLTTTLNNLLQEKKLFAYFKKKEEDRSTTEKQEVLLYDLVTKLFIKLPFLSVLIKQKRLVSLKHEIDESLNQTQARIVNLILEQHSNDRELHIDGILTTLGVEHNE</sequence>
<dbReference type="EMBL" id="CALBWS010000013">
    <property type="protein sequence ID" value="CAH2715079.1"/>
    <property type="molecule type" value="Genomic_DNA"/>
</dbReference>
<protein>
    <submittedName>
        <fullName evidence="1">Uncharacterized protein</fullName>
    </submittedName>
</protein>
<comment type="caution">
    <text evidence="1">The sequence shown here is derived from an EMBL/GenBank/DDBJ whole genome shotgun (WGS) entry which is preliminary data.</text>
</comment>
<dbReference type="Proteomes" id="UP000838308">
    <property type="component" value="Unassembled WGS sequence"/>
</dbReference>
<dbReference type="Pfam" id="PF20289">
    <property type="entry name" value="MComp1"/>
    <property type="match status" value="1"/>
</dbReference>